<evidence type="ECO:0000259" key="8">
    <source>
        <dbReference type="Pfam" id="PF17836"/>
    </source>
</evidence>
<keyword evidence="2 9" id="KW-0808">Transferase</keyword>
<dbReference type="SUPFAM" id="SSF51161">
    <property type="entry name" value="Trimeric LpxA-like enzymes"/>
    <property type="match status" value="1"/>
</dbReference>
<feature type="binding site" evidence="6">
    <location>
        <position position="165"/>
    </location>
    <ligand>
        <name>acetyl-CoA</name>
        <dbReference type="ChEBI" id="CHEBI:57288"/>
    </ligand>
</feature>
<name>A0A2N7U977_9GAMM</name>
<sequence>MSMLAILGAGGHGKVVADCAELQGWETVHFYDDAWPDRVTTEHWPIQGDGRHLIRNLRHYGGVFVAIGDNRRRCSWLQALAAQGAPIVSLIHPAAMVSRYAELGTGTLAVAGCIVNAFARCGEGGIINTGATVGHDCLLGQGVHVAPGANLAGQVVVGAHTWIGIGAKVIQCVTIGKEVFIGAGATVIGSVRDGETVVGTPARPLRDTSDANGGELPPTLAASAT</sequence>
<keyword evidence="3" id="KW-0677">Repeat</keyword>
<organism evidence="9 10">
    <name type="scientific">Billgrantia endophytica</name>
    <dbReference type="NCBI Taxonomy" id="2033802"/>
    <lineage>
        <taxon>Bacteria</taxon>
        <taxon>Pseudomonadati</taxon>
        <taxon>Pseudomonadota</taxon>
        <taxon>Gammaproteobacteria</taxon>
        <taxon>Oceanospirillales</taxon>
        <taxon>Halomonadaceae</taxon>
        <taxon>Billgrantia</taxon>
    </lineage>
</organism>
<dbReference type="AlphaFoldDB" id="A0A2N7U977"/>
<evidence type="ECO:0000256" key="3">
    <source>
        <dbReference type="ARBA" id="ARBA00022737"/>
    </source>
</evidence>
<dbReference type="PANTHER" id="PTHR43300">
    <property type="entry name" value="ACETYLTRANSFERASE"/>
    <property type="match status" value="1"/>
</dbReference>
<feature type="region of interest" description="Disordered" evidence="7">
    <location>
        <begin position="198"/>
        <end position="225"/>
    </location>
</feature>
<dbReference type="Pfam" id="PF00132">
    <property type="entry name" value="Hexapep"/>
    <property type="match status" value="1"/>
</dbReference>
<dbReference type="GO" id="GO:0016746">
    <property type="term" value="F:acyltransferase activity"/>
    <property type="evidence" value="ECO:0007669"/>
    <property type="project" value="UniProtKB-KW"/>
</dbReference>
<dbReference type="Gene3D" id="3.40.50.20">
    <property type="match status" value="1"/>
</dbReference>
<evidence type="ECO:0000256" key="2">
    <source>
        <dbReference type="ARBA" id="ARBA00022679"/>
    </source>
</evidence>
<keyword evidence="4" id="KW-0012">Acyltransferase</keyword>
<feature type="domain" description="PglD N-terminal" evidence="8">
    <location>
        <begin position="4"/>
        <end position="79"/>
    </location>
</feature>
<evidence type="ECO:0000313" key="10">
    <source>
        <dbReference type="Proteomes" id="UP000235803"/>
    </source>
</evidence>
<reference evidence="9 10" key="1">
    <citation type="submission" date="2018-01" db="EMBL/GenBank/DDBJ databases">
        <title>Halomonas endophytica sp. nov., isolated from storage liquid in the stems of Populus euphratica.</title>
        <authorList>
            <person name="Chen C."/>
        </authorList>
    </citation>
    <scope>NUCLEOTIDE SEQUENCE [LARGE SCALE GENOMIC DNA]</scope>
    <source>
        <strain evidence="9 10">MC28</strain>
    </source>
</reference>
<dbReference type="Gene3D" id="2.160.10.10">
    <property type="entry name" value="Hexapeptide repeat proteins"/>
    <property type="match status" value="1"/>
</dbReference>
<dbReference type="PANTHER" id="PTHR43300:SF7">
    <property type="entry name" value="UDP-N-ACETYLBACILLOSAMINE N-ACETYLTRANSFERASE"/>
    <property type="match status" value="1"/>
</dbReference>
<dbReference type="NCBIfam" id="TIGR03570">
    <property type="entry name" value="NeuD_NnaD"/>
    <property type="match status" value="1"/>
</dbReference>
<dbReference type="RefSeq" id="WP_102652234.1">
    <property type="nucleotide sequence ID" value="NZ_PNRF01000010.1"/>
</dbReference>
<comment type="caution">
    <text evidence="9">The sequence shown here is derived from an EMBL/GenBank/DDBJ whole genome shotgun (WGS) entry which is preliminary data.</text>
</comment>
<dbReference type="CDD" id="cd03360">
    <property type="entry name" value="LbH_AT_putative"/>
    <property type="match status" value="1"/>
</dbReference>
<comment type="similarity">
    <text evidence="1">Belongs to the transferase hexapeptide repeat family.</text>
</comment>
<protein>
    <submittedName>
        <fullName evidence="9">Acetyltransferase</fullName>
    </submittedName>
</protein>
<dbReference type="InterPro" id="IPR001451">
    <property type="entry name" value="Hexapep"/>
</dbReference>
<evidence type="ECO:0000313" key="9">
    <source>
        <dbReference type="EMBL" id="PMR76984.1"/>
    </source>
</evidence>
<dbReference type="InterPro" id="IPR018357">
    <property type="entry name" value="Hexapep_transf_CS"/>
</dbReference>
<dbReference type="InterPro" id="IPR011004">
    <property type="entry name" value="Trimer_LpxA-like_sf"/>
</dbReference>
<accession>A0A2N7U977</accession>
<dbReference type="Pfam" id="PF17836">
    <property type="entry name" value="PglD_N"/>
    <property type="match status" value="1"/>
</dbReference>
<evidence type="ECO:0000256" key="1">
    <source>
        <dbReference type="ARBA" id="ARBA00007274"/>
    </source>
</evidence>
<proteinExistence type="inferred from homology"/>
<dbReference type="PROSITE" id="PS00101">
    <property type="entry name" value="HEXAPEP_TRANSFERASES"/>
    <property type="match status" value="1"/>
</dbReference>
<evidence type="ECO:0000256" key="4">
    <source>
        <dbReference type="ARBA" id="ARBA00023315"/>
    </source>
</evidence>
<gene>
    <name evidence="9" type="ORF">C1H69_04610</name>
</gene>
<dbReference type="Proteomes" id="UP000235803">
    <property type="component" value="Unassembled WGS sequence"/>
</dbReference>
<keyword evidence="10" id="KW-1185">Reference proteome</keyword>
<evidence type="ECO:0000256" key="5">
    <source>
        <dbReference type="PIRSR" id="PIRSR620019-1"/>
    </source>
</evidence>
<feature type="binding site" evidence="6">
    <location>
        <position position="144"/>
    </location>
    <ligand>
        <name>acetyl-CoA</name>
        <dbReference type="ChEBI" id="CHEBI:57288"/>
    </ligand>
</feature>
<dbReference type="EMBL" id="PNRF01000010">
    <property type="protein sequence ID" value="PMR76984.1"/>
    <property type="molecule type" value="Genomic_DNA"/>
</dbReference>
<evidence type="ECO:0000256" key="7">
    <source>
        <dbReference type="SAM" id="MobiDB-lite"/>
    </source>
</evidence>
<dbReference type="OrthoDB" id="9794407at2"/>
<dbReference type="InterPro" id="IPR020019">
    <property type="entry name" value="AcTrfase_PglD-like"/>
</dbReference>
<evidence type="ECO:0000256" key="6">
    <source>
        <dbReference type="PIRSR" id="PIRSR620019-2"/>
    </source>
</evidence>
<dbReference type="InterPro" id="IPR050179">
    <property type="entry name" value="Trans_hexapeptide_repeat"/>
</dbReference>
<feature type="site" description="Increases basicity of active site His" evidence="5">
    <location>
        <position position="136"/>
    </location>
</feature>
<dbReference type="InterPro" id="IPR041561">
    <property type="entry name" value="PglD_N"/>
</dbReference>
<feature type="binding site" evidence="6">
    <location>
        <position position="68"/>
    </location>
    <ligand>
        <name>substrate</name>
    </ligand>
</feature>
<feature type="active site" description="Proton acceptor" evidence="5">
    <location>
        <position position="135"/>
    </location>
</feature>